<comment type="caution">
    <text evidence="1">The sequence shown here is derived from an EMBL/GenBank/DDBJ whole genome shotgun (WGS) entry which is preliminary data.</text>
</comment>
<protein>
    <submittedName>
        <fullName evidence="1">Uncharacterized protein</fullName>
    </submittedName>
</protein>
<dbReference type="EMBL" id="CAJJDN010000132">
    <property type="protein sequence ID" value="CAD8121526.1"/>
    <property type="molecule type" value="Genomic_DNA"/>
</dbReference>
<name>A0A8S1R0G2_9CILI</name>
<organism evidence="1 2">
    <name type="scientific">Paramecium sonneborni</name>
    <dbReference type="NCBI Taxonomy" id="65129"/>
    <lineage>
        <taxon>Eukaryota</taxon>
        <taxon>Sar</taxon>
        <taxon>Alveolata</taxon>
        <taxon>Ciliophora</taxon>
        <taxon>Intramacronucleata</taxon>
        <taxon>Oligohymenophorea</taxon>
        <taxon>Peniculida</taxon>
        <taxon>Parameciidae</taxon>
        <taxon>Paramecium</taxon>
    </lineage>
</organism>
<keyword evidence="2" id="KW-1185">Reference proteome</keyword>
<dbReference type="Proteomes" id="UP000692954">
    <property type="component" value="Unassembled WGS sequence"/>
</dbReference>
<evidence type="ECO:0000313" key="2">
    <source>
        <dbReference type="Proteomes" id="UP000692954"/>
    </source>
</evidence>
<sequence>MKLAMAPNRRRSSKSLQELPPNIELERQHSNGSFRIDPGPIDIEVRQQNTKIGLYQSLLCVILL</sequence>
<accession>A0A8S1R0G2</accession>
<gene>
    <name evidence="1" type="ORF">PSON_ATCC_30995.1.T1320178</name>
</gene>
<dbReference type="AlphaFoldDB" id="A0A8S1R0G2"/>
<reference evidence="1" key="1">
    <citation type="submission" date="2021-01" db="EMBL/GenBank/DDBJ databases">
        <authorList>
            <consortium name="Genoscope - CEA"/>
            <person name="William W."/>
        </authorList>
    </citation>
    <scope>NUCLEOTIDE SEQUENCE</scope>
</reference>
<evidence type="ECO:0000313" key="1">
    <source>
        <dbReference type="EMBL" id="CAD8121526.1"/>
    </source>
</evidence>
<proteinExistence type="predicted"/>